<name>G0R2X4_ICHMU</name>
<dbReference type="RefSeq" id="XP_004027530.1">
    <property type="nucleotide sequence ID" value="XM_004027481.1"/>
</dbReference>
<organism evidence="1 2">
    <name type="scientific">Ichthyophthirius multifiliis</name>
    <name type="common">White spot disease agent</name>
    <name type="synonym">Ich</name>
    <dbReference type="NCBI Taxonomy" id="5932"/>
    <lineage>
        <taxon>Eukaryota</taxon>
        <taxon>Sar</taxon>
        <taxon>Alveolata</taxon>
        <taxon>Ciliophora</taxon>
        <taxon>Intramacronucleata</taxon>
        <taxon>Oligohymenophorea</taxon>
        <taxon>Hymenostomatida</taxon>
        <taxon>Ophryoglenina</taxon>
        <taxon>Ichthyophthirius</taxon>
    </lineage>
</organism>
<dbReference type="AlphaFoldDB" id="G0R2X4"/>
<dbReference type="GeneID" id="14904307"/>
<dbReference type="InParanoid" id="G0R2X4"/>
<dbReference type="Proteomes" id="UP000008983">
    <property type="component" value="Unassembled WGS sequence"/>
</dbReference>
<dbReference type="EMBL" id="GL984282">
    <property type="protein sequence ID" value="EGR28185.1"/>
    <property type="molecule type" value="Genomic_DNA"/>
</dbReference>
<protein>
    <submittedName>
        <fullName evidence="1">Uncharacterized protein</fullName>
    </submittedName>
</protein>
<gene>
    <name evidence="1" type="ORF">IMG5_181140</name>
</gene>
<proteinExistence type="predicted"/>
<evidence type="ECO:0000313" key="1">
    <source>
        <dbReference type="EMBL" id="EGR28185.1"/>
    </source>
</evidence>
<reference evidence="1 2" key="1">
    <citation type="submission" date="2011-07" db="EMBL/GenBank/DDBJ databases">
        <authorList>
            <person name="Coyne R."/>
            <person name="Brami D."/>
            <person name="Johnson J."/>
            <person name="Hostetler J."/>
            <person name="Hannick L."/>
            <person name="Clark T."/>
            <person name="Cassidy-Hanley D."/>
            <person name="Inman J."/>
        </authorList>
    </citation>
    <scope>NUCLEOTIDE SEQUENCE [LARGE SCALE GENOMIC DNA]</scope>
    <source>
        <strain evidence="1 2">G5</strain>
    </source>
</reference>
<evidence type="ECO:0000313" key="2">
    <source>
        <dbReference type="Proteomes" id="UP000008983"/>
    </source>
</evidence>
<keyword evidence="2" id="KW-1185">Reference proteome</keyword>
<accession>G0R2X4</accession>
<sequence>MEEVDVIILIEKFSKLNKKLTKYGILKNQNGDFEIRFISKIRKTQKQKLRSSQQRT</sequence>